<gene>
    <name evidence="1" type="ORF">LCGC14_1960800</name>
</gene>
<evidence type="ECO:0000313" key="1">
    <source>
        <dbReference type="EMBL" id="KKL84834.1"/>
    </source>
</evidence>
<protein>
    <submittedName>
        <fullName evidence="1">Uncharacterized protein</fullName>
    </submittedName>
</protein>
<reference evidence="1" key="1">
    <citation type="journal article" date="2015" name="Nature">
        <title>Complex archaea that bridge the gap between prokaryotes and eukaryotes.</title>
        <authorList>
            <person name="Spang A."/>
            <person name="Saw J.H."/>
            <person name="Jorgensen S.L."/>
            <person name="Zaremba-Niedzwiedzka K."/>
            <person name="Martijn J."/>
            <person name="Lind A.E."/>
            <person name="van Eijk R."/>
            <person name="Schleper C."/>
            <person name="Guy L."/>
            <person name="Ettema T.J."/>
        </authorList>
    </citation>
    <scope>NUCLEOTIDE SEQUENCE</scope>
</reference>
<organism evidence="1">
    <name type="scientific">marine sediment metagenome</name>
    <dbReference type="NCBI Taxonomy" id="412755"/>
    <lineage>
        <taxon>unclassified sequences</taxon>
        <taxon>metagenomes</taxon>
        <taxon>ecological metagenomes</taxon>
    </lineage>
</organism>
<dbReference type="AlphaFoldDB" id="A0A0F9FEN8"/>
<dbReference type="EMBL" id="LAZR01021586">
    <property type="protein sequence ID" value="KKL84834.1"/>
    <property type="molecule type" value="Genomic_DNA"/>
</dbReference>
<accession>A0A0F9FEN8</accession>
<name>A0A0F9FEN8_9ZZZZ</name>
<sequence>MIERKLLEVNHLKTYHDAKMIHFINPKDILYVPIED</sequence>
<comment type="caution">
    <text evidence="1">The sequence shown here is derived from an EMBL/GenBank/DDBJ whole genome shotgun (WGS) entry which is preliminary data.</text>
</comment>
<feature type="non-terminal residue" evidence="1">
    <location>
        <position position="36"/>
    </location>
</feature>
<proteinExistence type="predicted"/>